<organism evidence="5 6">
    <name type="scientific">Jannaschia aquimarina</name>
    <dbReference type="NCBI Taxonomy" id="935700"/>
    <lineage>
        <taxon>Bacteria</taxon>
        <taxon>Pseudomonadati</taxon>
        <taxon>Pseudomonadota</taxon>
        <taxon>Alphaproteobacteria</taxon>
        <taxon>Rhodobacterales</taxon>
        <taxon>Roseobacteraceae</taxon>
        <taxon>Jannaschia</taxon>
    </lineage>
</organism>
<proteinExistence type="predicted"/>
<dbReference type="Proteomes" id="UP000032232">
    <property type="component" value="Unassembled WGS sequence"/>
</dbReference>
<keyword evidence="2" id="KW-0238">DNA-binding</keyword>
<evidence type="ECO:0000256" key="2">
    <source>
        <dbReference type="ARBA" id="ARBA00023125"/>
    </source>
</evidence>
<dbReference type="InterPro" id="IPR046335">
    <property type="entry name" value="LacI/GalR-like_sensor"/>
</dbReference>
<comment type="caution">
    <text evidence="5">The sequence shown here is derived from an EMBL/GenBank/DDBJ whole genome shotgun (WGS) entry which is preliminary data.</text>
</comment>
<dbReference type="InterPro" id="IPR028082">
    <property type="entry name" value="Peripla_BP_I"/>
</dbReference>
<dbReference type="PANTHER" id="PTHR30146:SF109">
    <property type="entry name" value="HTH-TYPE TRANSCRIPTIONAL REGULATOR GALS"/>
    <property type="match status" value="1"/>
</dbReference>
<keyword evidence="3" id="KW-0804">Transcription</keyword>
<evidence type="ECO:0000313" key="6">
    <source>
        <dbReference type="Proteomes" id="UP000032232"/>
    </source>
</evidence>
<evidence type="ECO:0000313" key="5">
    <source>
        <dbReference type="EMBL" id="KIT18204.1"/>
    </source>
</evidence>
<dbReference type="STRING" id="935700.jaqu_00040"/>
<dbReference type="AlphaFoldDB" id="A0A0D1EKU9"/>
<reference evidence="5 6" key="1">
    <citation type="submission" date="2015-02" db="EMBL/GenBank/DDBJ databases">
        <title>Genome Sequence of Jannaschia aquimarina DSM28248, a member of the Roseobacter clade.</title>
        <authorList>
            <person name="Voget S."/>
            <person name="Daniel R."/>
        </authorList>
    </citation>
    <scope>NUCLEOTIDE SEQUENCE [LARGE SCALE GENOMIC DNA]</scope>
    <source>
        <strain evidence="5 6">GSW-M26</strain>
    </source>
</reference>
<evidence type="ECO:0000256" key="1">
    <source>
        <dbReference type="ARBA" id="ARBA00023015"/>
    </source>
</evidence>
<evidence type="ECO:0000256" key="3">
    <source>
        <dbReference type="ARBA" id="ARBA00023163"/>
    </source>
</evidence>
<evidence type="ECO:0000259" key="4">
    <source>
        <dbReference type="Pfam" id="PF13377"/>
    </source>
</evidence>
<dbReference type="Gene3D" id="3.40.50.2300">
    <property type="match status" value="2"/>
</dbReference>
<dbReference type="PATRIC" id="fig|935700.4.peg.4"/>
<protein>
    <submittedName>
        <fullName evidence="5">CytR_1 protein</fullName>
    </submittedName>
</protein>
<accession>A0A0D1EKU9</accession>
<dbReference type="Pfam" id="PF13377">
    <property type="entry name" value="Peripla_BP_3"/>
    <property type="match status" value="1"/>
</dbReference>
<dbReference type="EMBL" id="JYFE01000001">
    <property type="protein sequence ID" value="KIT18204.1"/>
    <property type="molecule type" value="Genomic_DNA"/>
</dbReference>
<feature type="domain" description="Transcriptional regulator LacI/GalR-like sensor" evidence="4">
    <location>
        <begin position="10"/>
        <end position="89"/>
    </location>
</feature>
<gene>
    <name evidence="5" type="primary">cytR_1</name>
    <name evidence="5" type="ORF">jaqu_00040</name>
</gene>
<dbReference type="PANTHER" id="PTHR30146">
    <property type="entry name" value="LACI-RELATED TRANSCRIPTIONAL REPRESSOR"/>
    <property type="match status" value="1"/>
</dbReference>
<dbReference type="GO" id="GO:0000976">
    <property type="term" value="F:transcription cis-regulatory region binding"/>
    <property type="evidence" value="ECO:0007669"/>
    <property type="project" value="TreeGrafter"/>
</dbReference>
<keyword evidence="1" id="KW-0805">Transcription regulation</keyword>
<sequence>MTLPDPPGATASDQVAIGVLRAARDLGVEVPRDLSVTGFEDILLADLVVPRLTTIRQPVASLARNAVDRVVDGRFKEGATIVPGELIVRGLSGPAKVSPVRDAATEAT</sequence>
<dbReference type="SUPFAM" id="SSF53822">
    <property type="entry name" value="Periplasmic binding protein-like I"/>
    <property type="match status" value="1"/>
</dbReference>
<name>A0A0D1EKU9_9RHOB</name>
<keyword evidence="6" id="KW-1185">Reference proteome</keyword>
<dbReference type="GO" id="GO:0003700">
    <property type="term" value="F:DNA-binding transcription factor activity"/>
    <property type="evidence" value="ECO:0007669"/>
    <property type="project" value="TreeGrafter"/>
</dbReference>